<protein>
    <submittedName>
        <fullName evidence="2">Uncharacterized protein</fullName>
    </submittedName>
</protein>
<evidence type="ECO:0000256" key="1">
    <source>
        <dbReference type="SAM" id="Phobius"/>
    </source>
</evidence>
<dbReference type="AlphaFoldDB" id="A0A6M3XYD1"/>
<keyword evidence="1" id="KW-1133">Transmembrane helix</keyword>
<keyword evidence="1" id="KW-0812">Transmembrane</keyword>
<gene>
    <name evidence="2" type="ORF">TM448B02917_0011</name>
</gene>
<organism evidence="2">
    <name type="scientific">viral metagenome</name>
    <dbReference type="NCBI Taxonomy" id="1070528"/>
    <lineage>
        <taxon>unclassified sequences</taxon>
        <taxon>metagenomes</taxon>
        <taxon>organismal metagenomes</taxon>
    </lineage>
</organism>
<reference evidence="2" key="1">
    <citation type="submission" date="2020-03" db="EMBL/GenBank/DDBJ databases">
        <title>The deep terrestrial virosphere.</title>
        <authorList>
            <person name="Holmfeldt K."/>
            <person name="Nilsson E."/>
            <person name="Simone D."/>
            <person name="Lopez-Fernandez M."/>
            <person name="Wu X."/>
            <person name="de Brujin I."/>
            <person name="Lundin D."/>
            <person name="Andersson A."/>
            <person name="Bertilsson S."/>
            <person name="Dopson M."/>
        </authorList>
    </citation>
    <scope>NUCLEOTIDE SEQUENCE</scope>
    <source>
        <strain evidence="2">TM448B02917</strain>
    </source>
</reference>
<proteinExistence type="predicted"/>
<accession>A0A6M3XYD1</accession>
<name>A0A6M3XYD1_9ZZZZ</name>
<keyword evidence="1" id="KW-0472">Membrane</keyword>
<sequence length="80" mass="8711">MSDPTNGEIAILLTGLSDKFDGFCLVNKEEHASLIEQTTRTNGRVTALENYKNMVIGGGIVVSMMVVPLFISFLSGYLKN</sequence>
<evidence type="ECO:0000313" key="2">
    <source>
        <dbReference type="EMBL" id="QJI02068.1"/>
    </source>
</evidence>
<dbReference type="EMBL" id="MT144972">
    <property type="protein sequence ID" value="QJI02068.1"/>
    <property type="molecule type" value="Genomic_DNA"/>
</dbReference>
<feature type="transmembrane region" description="Helical" evidence="1">
    <location>
        <begin position="54"/>
        <end position="78"/>
    </location>
</feature>